<name>A0A226HN71_9FLAO</name>
<proteinExistence type="predicted"/>
<reference evidence="1 2" key="1">
    <citation type="submission" date="2016-11" db="EMBL/GenBank/DDBJ databases">
        <title>Whole genomes of Flavobacteriaceae.</title>
        <authorList>
            <person name="Stine C."/>
            <person name="Li C."/>
            <person name="Tadesse D."/>
        </authorList>
    </citation>
    <scope>NUCLEOTIDE SEQUENCE [LARGE SCALE GENOMIC DNA]</scope>
    <source>
        <strain evidence="1 2">DSM 18292</strain>
    </source>
</reference>
<accession>A0A226HN71</accession>
<keyword evidence="2" id="KW-1185">Reference proteome</keyword>
<dbReference type="EMBL" id="MUGW01000005">
    <property type="protein sequence ID" value="OXA95562.1"/>
    <property type="molecule type" value="Genomic_DNA"/>
</dbReference>
<dbReference type="OrthoDB" id="7859927at2"/>
<evidence type="ECO:0000313" key="1">
    <source>
        <dbReference type="EMBL" id="OXA95562.1"/>
    </source>
</evidence>
<organism evidence="1 2">
    <name type="scientific">Flavobacterium hercynium</name>
    <dbReference type="NCBI Taxonomy" id="387094"/>
    <lineage>
        <taxon>Bacteria</taxon>
        <taxon>Pseudomonadati</taxon>
        <taxon>Bacteroidota</taxon>
        <taxon>Flavobacteriia</taxon>
        <taxon>Flavobacteriales</taxon>
        <taxon>Flavobacteriaceae</taxon>
        <taxon>Flavobacterium</taxon>
    </lineage>
</organism>
<evidence type="ECO:0000313" key="2">
    <source>
        <dbReference type="Proteomes" id="UP000198345"/>
    </source>
</evidence>
<gene>
    <name evidence="1" type="ORF">B0A66_02550</name>
</gene>
<dbReference type="Pfam" id="PF21813">
    <property type="entry name" value="DUF6882"/>
    <property type="match status" value="1"/>
</dbReference>
<dbReference type="InterPro" id="IPR049249">
    <property type="entry name" value="DUF6882"/>
</dbReference>
<comment type="caution">
    <text evidence="1">The sequence shown here is derived from an EMBL/GenBank/DDBJ whole genome shotgun (WGS) entry which is preliminary data.</text>
</comment>
<protein>
    <submittedName>
        <fullName evidence="1">Uncharacterized protein</fullName>
    </submittedName>
</protein>
<dbReference type="Proteomes" id="UP000198345">
    <property type="component" value="Unassembled WGS sequence"/>
</dbReference>
<dbReference type="RefSeq" id="WP_089048279.1">
    <property type="nucleotide sequence ID" value="NZ_FXTV01000007.1"/>
</dbReference>
<dbReference type="AlphaFoldDB" id="A0A226HN71"/>
<sequence length="244" mass="27507">MGFLDKLFSKNNKSTEQNETKAQNNKASFSTVEEILQRYGGIVMDKQLDFGDVIGENNWNINIGNEEISFGDDLVFPIQVLGTISHATQTWLWAWANTKSGLSESIVQQALQLKKYGEDHQIDLLRNDSFGFTKEDLHLMGTIAAGIHNATAYYICDYGQGAMVVTIKDNEIDKMRKDNHLRILTVFPQLISQYEMNHKAALLSYLNDKGYSIEENASNITATKNGEIITAEFDEQSRLKKING</sequence>